<proteinExistence type="predicted"/>
<reference evidence="1" key="1">
    <citation type="submission" date="2018-04" db="EMBL/GenBank/DDBJ databases">
        <authorList>
            <person name="Go L.Y."/>
            <person name="Mitchell J.A."/>
        </authorList>
    </citation>
    <scope>NUCLEOTIDE SEQUENCE</scope>
    <source>
        <strain evidence="1">ARTV</strain>
    </source>
</reference>
<dbReference type="EMBL" id="UFQR01000001">
    <property type="protein sequence ID" value="SSW94659.1"/>
    <property type="molecule type" value="Genomic_DNA"/>
</dbReference>
<accession>A0A3B0MEY2</accession>
<sequence>MVIYTTSLWPRLTHSYDYAESFFRNTYKKAYISGISFNTGNGDDTIIGLKEVANRFEIYDGKKIFIGGNSDYTFILNNKQF</sequence>
<name>A0A3B0MEY2_9GAMM</name>
<organism evidence="1">
    <name type="scientific">Arsenophonus endosymbiont of Trialeurodes vaporariorum</name>
    <dbReference type="NCBI Taxonomy" id="235567"/>
    <lineage>
        <taxon>Bacteria</taxon>
        <taxon>Pseudomonadati</taxon>
        <taxon>Pseudomonadota</taxon>
        <taxon>Gammaproteobacteria</taxon>
        <taxon>Enterobacterales</taxon>
        <taxon>Morganellaceae</taxon>
        <taxon>Arsenophonus</taxon>
    </lineage>
</organism>
<gene>
    <name evidence="1" type="ORF">ARTV_0183</name>
</gene>
<protein>
    <submittedName>
        <fullName evidence="1">Uncharacterized protein</fullName>
    </submittedName>
</protein>
<dbReference type="AlphaFoldDB" id="A0A3B0MEY2"/>
<evidence type="ECO:0000313" key="1">
    <source>
        <dbReference type="EMBL" id="SSW94659.1"/>
    </source>
</evidence>